<dbReference type="EMBL" id="SRKZ01000010">
    <property type="protein sequence ID" value="TGD77124.1"/>
    <property type="molecule type" value="Genomic_DNA"/>
</dbReference>
<dbReference type="InterPro" id="IPR006680">
    <property type="entry name" value="Amidohydro-rel"/>
</dbReference>
<name>A0A4Z0MCA0_9BACT</name>
<keyword evidence="4" id="KW-1185">Reference proteome</keyword>
<protein>
    <submittedName>
        <fullName evidence="3">Amidohydrolase</fullName>
    </submittedName>
</protein>
<feature type="domain" description="Amidohydrolase-related" evidence="2">
    <location>
        <begin position="80"/>
        <end position="461"/>
    </location>
</feature>
<dbReference type="SUPFAM" id="SSF51338">
    <property type="entry name" value="Composite domain of metallo-dependent hydrolases"/>
    <property type="match status" value="1"/>
</dbReference>
<dbReference type="AlphaFoldDB" id="A0A4Z0MCA0"/>
<keyword evidence="3" id="KW-0378">Hydrolase</keyword>
<dbReference type="GO" id="GO:0016810">
    <property type="term" value="F:hydrolase activity, acting on carbon-nitrogen (but not peptide) bonds"/>
    <property type="evidence" value="ECO:0007669"/>
    <property type="project" value="InterPro"/>
</dbReference>
<dbReference type="PROSITE" id="PS51257">
    <property type="entry name" value="PROKAR_LIPOPROTEIN"/>
    <property type="match status" value="1"/>
</dbReference>
<dbReference type="Pfam" id="PF01979">
    <property type="entry name" value="Amidohydro_1"/>
    <property type="match status" value="1"/>
</dbReference>
<dbReference type="Gene3D" id="2.30.40.10">
    <property type="entry name" value="Urease, subunit C, domain 1"/>
    <property type="match status" value="1"/>
</dbReference>
<feature type="signal peptide" evidence="1">
    <location>
        <begin position="1"/>
        <end position="16"/>
    </location>
</feature>
<comment type="caution">
    <text evidence="3">The sequence shown here is derived from an EMBL/GenBank/DDBJ whole genome shotgun (WGS) entry which is preliminary data.</text>
</comment>
<organism evidence="3 4">
    <name type="scientific">Hymenobacter wooponensis</name>
    <dbReference type="NCBI Taxonomy" id="1525360"/>
    <lineage>
        <taxon>Bacteria</taxon>
        <taxon>Pseudomonadati</taxon>
        <taxon>Bacteroidota</taxon>
        <taxon>Cytophagia</taxon>
        <taxon>Cytophagales</taxon>
        <taxon>Hymenobacteraceae</taxon>
        <taxon>Hymenobacter</taxon>
    </lineage>
</organism>
<dbReference type="SUPFAM" id="SSF51556">
    <property type="entry name" value="Metallo-dependent hydrolases"/>
    <property type="match status" value="1"/>
</dbReference>
<proteinExistence type="predicted"/>
<dbReference type="InterPro" id="IPR051781">
    <property type="entry name" value="Metallo-dep_Hydrolase"/>
</dbReference>
<feature type="chain" id="PRO_5021385212" evidence="1">
    <location>
        <begin position="17"/>
        <end position="476"/>
    </location>
</feature>
<evidence type="ECO:0000313" key="3">
    <source>
        <dbReference type="EMBL" id="TGD77124.1"/>
    </source>
</evidence>
<keyword evidence="1" id="KW-0732">Signal</keyword>
<dbReference type="RefSeq" id="WP_135533010.1">
    <property type="nucleotide sequence ID" value="NZ_SRKZ01000010.1"/>
</dbReference>
<evidence type="ECO:0000313" key="4">
    <source>
        <dbReference type="Proteomes" id="UP000298284"/>
    </source>
</evidence>
<dbReference type="PANTHER" id="PTHR43135">
    <property type="entry name" value="ALPHA-D-RIBOSE 1-METHYLPHOSPHONATE 5-TRIPHOSPHATE DIPHOSPHATASE"/>
    <property type="match status" value="1"/>
</dbReference>
<dbReference type="InterPro" id="IPR032466">
    <property type="entry name" value="Metal_Hydrolase"/>
</dbReference>
<evidence type="ECO:0000256" key="1">
    <source>
        <dbReference type="SAM" id="SignalP"/>
    </source>
</evidence>
<dbReference type="Gene3D" id="3.20.20.140">
    <property type="entry name" value="Metal-dependent hydrolases"/>
    <property type="match status" value="2"/>
</dbReference>
<dbReference type="PANTHER" id="PTHR43135:SF3">
    <property type="entry name" value="ALPHA-D-RIBOSE 1-METHYLPHOSPHONATE 5-TRIPHOSPHATE DIPHOSPHATASE"/>
    <property type="match status" value="1"/>
</dbReference>
<accession>A0A4Z0MCA0</accession>
<gene>
    <name evidence="3" type="ORF">EU557_24100</name>
</gene>
<dbReference type="Proteomes" id="UP000298284">
    <property type="component" value="Unassembled WGS sequence"/>
</dbReference>
<reference evidence="3 4" key="1">
    <citation type="submission" date="2019-04" db="EMBL/GenBank/DDBJ databases">
        <authorList>
            <person name="Feng G."/>
            <person name="Zhang J."/>
            <person name="Zhu H."/>
        </authorList>
    </citation>
    <scope>NUCLEOTIDE SEQUENCE [LARGE SCALE GENOMIC DNA]</scope>
    <source>
        <strain evidence="3 4">JCM 19491</strain>
    </source>
</reference>
<dbReference type="InterPro" id="IPR011059">
    <property type="entry name" value="Metal-dep_hydrolase_composite"/>
</dbReference>
<evidence type="ECO:0000259" key="2">
    <source>
        <dbReference type="Pfam" id="PF01979"/>
    </source>
</evidence>
<sequence length="476" mass="51636">MKLLSRLLACSFPILAGCATQPPQQAYDLLITHANVVNVETGQVRPDQTLIITDGLIRRISLPSAQLPAAKRTIDAQGKYLIPGLWDMHVHFRGGDSLITANRNLLPLYLAHGITTVRDAGGDLTPAVFSWREQIRAGKLAGPTIYTSGPKIDGPKPTWAGSLAVENQRDIDKALDSLQVLKVDYVKIYESTISRDAFLNTISAAEKRGMTTTGHMPYTATLREASDRGLDASEHLYYVFKACSSKEDSITTAVQNSLGTAKPLGLFAVLPAIYRTFDPAAEALIYQTLVKNKTAVVPTLYIQKLLAELPVTDHSRDTLLAYIDPKIQRTYAGRLNGARRQSAATQAFNRQLSAKFMTLVPAMQKAGVTLLAGSDSGASNSYVYPGTSLLGELELMVQAGLTPAQALRAATINGARFLKADQHSGTIQAGKEADLVLLDQNPLTNIRNLRQINTVIAHGQVYTAADLHRMLLAVKH</sequence>
<dbReference type="OrthoDB" id="9797498at2"/>